<evidence type="ECO:0000256" key="1">
    <source>
        <dbReference type="SAM" id="Phobius"/>
    </source>
</evidence>
<dbReference type="Proteomes" id="UP000034364">
    <property type="component" value="Unassembled WGS sequence"/>
</dbReference>
<protein>
    <submittedName>
        <fullName evidence="2">Uncharacterized protein</fullName>
    </submittedName>
</protein>
<dbReference type="AlphaFoldDB" id="A0A0G1UEI0"/>
<keyword evidence="1" id="KW-0812">Transmembrane</keyword>
<dbReference type="EMBL" id="LCNV01000007">
    <property type="protein sequence ID" value="KKU64538.1"/>
    <property type="molecule type" value="Genomic_DNA"/>
</dbReference>
<accession>A0A0G1UEI0</accession>
<keyword evidence="1" id="KW-1133">Transmembrane helix</keyword>
<feature type="transmembrane region" description="Helical" evidence="1">
    <location>
        <begin position="113"/>
        <end position="138"/>
    </location>
</feature>
<evidence type="ECO:0000313" key="2">
    <source>
        <dbReference type="EMBL" id="KKU64538.1"/>
    </source>
</evidence>
<sequence>MAMAGEIKRVESSNFQYLLSLGGSLSFIGAQILAAEYFNLTGEKMIPWYIAAATIYITGRIADEISTIRIVESYSNANSRGVSTIEIWEKNKYLPELPTKKDILSYRKMSFNILGGIQGVIFPPTGFLLGALSFYAAVHNNGLRKIILDDIDATARGGRKS</sequence>
<evidence type="ECO:0000313" key="3">
    <source>
        <dbReference type="Proteomes" id="UP000034364"/>
    </source>
</evidence>
<reference evidence="2 3" key="1">
    <citation type="journal article" date="2015" name="Nature">
        <title>rRNA introns, odd ribosomes, and small enigmatic genomes across a large radiation of phyla.</title>
        <authorList>
            <person name="Brown C.T."/>
            <person name="Hug L.A."/>
            <person name="Thomas B.C."/>
            <person name="Sharon I."/>
            <person name="Castelle C.J."/>
            <person name="Singh A."/>
            <person name="Wilkins M.J."/>
            <person name="Williams K.H."/>
            <person name="Banfield J.F."/>
        </authorList>
    </citation>
    <scope>NUCLEOTIDE SEQUENCE [LARGE SCALE GENOMIC DNA]</scope>
</reference>
<gene>
    <name evidence="2" type="ORF">UX87_C0007G0046</name>
</gene>
<comment type="caution">
    <text evidence="2">The sequence shown here is derived from an EMBL/GenBank/DDBJ whole genome shotgun (WGS) entry which is preliminary data.</text>
</comment>
<name>A0A0G1UEI0_9BACT</name>
<organism evidence="2 3">
    <name type="scientific">Candidatus Amesbacteria bacterium GW2011_GWA1_47_16</name>
    <dbReference type="NCBI Taxonomy" id="1618353"/>
    <lineage>
        <taxon>Bacteria</taxon>
        <taxon>Candidatus Amesiibacteriota</taxon>
    </lineage>
</organism>
<proteinExistence type="predicted"/>
<keyword evidence="1" id="KW-0472">Membrane</keyword>